<dbReference type="PANTHER" id="PTHR30146:SF24">
    <property type="entry name" value="XYLOSE OPERON REGULATORY PROTEIN"/>
    <property type="match status" value="1"/>
</dbReference>
<gene>
    <name evidence="5" type="ORF">GC098_06765</name>
</gene>
<dbReference type="SUPFAM" id="SSF46689">
    <property type="entry name" value="Homeodomain-like"/>
    <property type="match status" value="2"/>
</dbReference>
<evidence type="ECO:0000256" key="3">
    <source>
        <dbReference type="ARBA" id="ARBA00023163"/>
    </source>
</evidence>
<keyword evidence="6" id="KW-1185">Reference proteome</keyword>
<evidence type="ECO:0000256" key="2">
    <source>
        <dbReference type="ARBA" id="ARBA00023125"/>
    </source>
</evidence>
<dbReference type="EMBL" id="WHOA01000041">
    <property type="protein sequence ID" value="NOU71132.1"/>
    <property type="molecule type" value="Genomic_DNA"/>
</dbReference>
<dbReference type="SMART" id="SM00342">
    <property type="entry name" value="HTH_ARAC"/>
    <property type="match status" value="1"/>
</dbReference>
<dbReference type="Gene3D" id="3.40.50.2300">
    <property type="match status" value="2"/>
</dbReference>
<name>A0ABX1XRL8_9BACL</name>
<proteinExistence type="predicted"/>
<dbReference type="Pfam" id="PF12833">
    <property type="entry name" value="HTH_18"/>
    <property type="match status" value="1"/>
</dbReference>
<dbReference type="Pfam" id="PF13377">
    <property type="entry name" value="Peripla_BP_3"/>
    <property type="match status" value="1"/>
</dbReference>
<dbReference type="InterPro" id="IPR018060">
    <property type="entry name" value="HTH_AraC"/>
</dbReference>
<dbReference type="Pfam" id="PF22177">
    <property type="entry name" value="PBP1_XylR"/>
    <property type="match status" value="1"/>
</dbReference>
<organism evidence="5 6">
    <name type="scientific">Paenibacillus phytorum</name>
    <dbReference type="NCBI Taxonomy" id="2654977"/>
    <lineage>
        <taxon>Bacteria</taxon>
        <taxon>Bacillati</taxon>
        <taxon>Bacillota</taxon>
        <taxon>Bacilli</taxon>
        <taxon>Bacillales</taxon>
        <taxon>Paenibacillaceae</taxon>
        <taxon>Paenibacillus</taxon>
    </lineage>
</organism>
<keyword evidence="2" id="KW-0238">DNA-binding</keyword>
<feature type="domain" description="HTH araC/xylS-type" evidence="4">
    <location>
        <begin position="298"/>
        <end position="396"/>
    </location>
</feature>
<dbReference type="InterPro" id="IPR028082">
    <property type="entry name" value="Peripla_BP_I"/>
</dbReference>
<evidence type="ECO:0000313" key="6">
    <source>
        <dbReference type="Proteomes" id="UP000616779"/>
    </source>
</evidence>
<evidence type="ECO:0000313" key="5">
    <source>
        <dbReference type="EMBL" id="NOU71132.1"/>
    </source>
</evidence>
<keyword evidence="1" id="KW-0805">Transcription regulation</keyword>
<dbReference type="Gene3D" id="1.10.10.60">
    <property type="entry name" value="Homeodomain-like"/>
    <property type="match status" value="1"/>
</dbReference>
<accession>A0ABX1XRL8</accession>
<dbReference type="InterPro" id="IPR009057">
    <property type="entry name" value="Homeodomain-like_sf"/>
</dbReference>
<dbReference type="RefSeq" id="WP_171642258.1">
    <property type="nucleotide sequence ID" value="NZ_WHOA01000041.1"/>
</dbReference>
<evidence type="ECO:0000259" key="4">
    <source>
        <dbReference type="PROSITE" id="PS01124"/>
    </source>
</evidence>
<dbReference type="SUPFAM" id="SSF53822">
    <property type="entry name" value="Periplasmic binding protein-like I"/>
    <property type="match status" value="1"/>
</dbReference>
<keyword evidence="3" id="KW-0804">Transcription</keyword>
<dbReference type="PANTHER" id="PTHR30146">
    <property type="entry name" value="LACI-RELATED TRANSCRIPTIONAL REPRESSOR"/>
    <property type="match status" value="1"/>
</dbReference>
<dbReference type="InterPro" id="IPR046335">
    <property type="entry name" value="LacI/GalR-like_sensor"/>
</dbReference>
<sequence>MSLFTSGFNENVSITNPQQKQVALLIETSNGYARGLLSGINTYLRENRPWSIFLSEYSRNNTDLTWLREWQGDGIIARIENEQTARFIKDAGLPTVDLSASRMIPSLPYVETNDQSIAQLAAEHFLERGFKHIGFYGDSRFRWSNLRCTYLAACLAERGHYCHIYEASENLLVEKSWKTERDKLVQWLYDLPKPIGIMACYDICGQQLLEACRIAQIAVPDEVAVLGVDDDELLCELSNPPLSSIKTNAVKTGYQAAELLERMMSGEVIGAQMHLIEPLNVHVRLSTDVLAIEDKMVSDAVRFIRNHAYDDIQVQDILEQLKVSRRILESRFQKALGRTPHDEIINVKLKLVKKLLLDTKLSLAVIAERIGFKHTEYMSVVFKRATGIRPGQFRQQNKHRIQDL</sequence>
<dbReference type="InterPro" id="IPR054031">
    <property type="entry name" value="XylR_PBP1"/>
</dbReference>
<dbReference type="Proteomes" id="UP000616779">
    <property type="component" value="Unassembled WGS sequence"/>
</dbReference>
<protein>
    <submittedName>
        <fullName evidence="5">Helix-turn-helix domain-containing protein</fullName>
    </submittedName>
</protein>
<comment type="caution">
    <text evidence="5">The sequence shown here is derived from an EMBL/GenBank/DDBJ whole genome shotgun (WGS) entry which is preliminary data.</text>
</comment>
<dbReference type="PROSITE" id="PS01124">
    <property type="entry name" value="HTH_ARAC_FAMILY_2"/>
    <property type="match status" value="1"/>
</dbReference>
<evidence type="ECO:0000256" key="1">
    <source>
        <dbReference type="ARBA" id="ARBA00023015"/>
    </source>
</evidence>
<reference evidence="5 6" key="1">
    <citation type="submission" date="2019-10" db="EMBL/GenBank/DDBJ databases">
        <title>Description of Paenibacillus terrestris sp. nov.</title>
        <authorList>
            <person name="Carlier A."/>
            <person name="Qi S."/>
        </authorList>
    </citation>
    <scope>NUCLEOTIDE SEQUENCE [LARGE SCALE GENOMIC DNA]</scope>
    <source>
        <strain evidence="5 6">LMG 31458</strain>
    </source>
</reference>
<dbReference type="CDD" id="cd01543">
    <property type="entry name" value="PBP1_XylR"/>
    <property type="match status" value="1"/>
</dbReference>